<dbReference type="OrthoDB" id="2015280at2759"/>
<accession>K0SZ28</accession>
<comment type="caution">
    <text evidence="2">The sequence shown here is derived from an EMBL/GenBank/DDBJ whole genome shotgun (WGS) entry which is preliminary data.</text>
</comment>
<keyword evidence="1" id="KW-0732">Signal</keyword>
<dbReference type="EMBL" id="AGNL01008860">
    <property type="protein sequence ID" value="EJK70219.1"/>
    <property type="molecule type" value="Genomic_DNA"/>
</dbReference>
<feature type="non-terminal residue" evidence="2">
    <location>
        <position position="125"/>
    </location>
</feature>
<keyword evidence="3" id="KW-1185">Reference proteome</keyword>
<evidence type="ECO:0000313" key="2">
    <source>
        <dbReference type="EMBL" id="EJK70219.1"/>
    </source>
</evidence>
<reference evidence="2 3" key="1">
    <citation type="journal article" date="2012" name="Genome Biol.">
        <title>Genome and low-iron response of an oceanic diatom adapted to chronic iron limitation.</title>
        <authorList>
            <person name="Lommer M."/>
            <person name="Specht M."/>
            <person name="Roy A.S."/>
            <person name="Kraemer L."/>
            <person name="Andreson R."/>
            <person name="Gutowska M.A."/>
            <person name="Wolf J."/>
            <person name="Bergner S.V."/>
            <person name="Schilhabel M.B."/>
            <person name="Klostermeier U.C."/>
            <person name="Beiko R.G."/>
            <person name="Rosenstiel P."/>
            <person name="Hippler M."/>
            <person name="Laroche J."/>
        </authorList>
    </citation>
    <scope>NUCLEOTIDE SEQUENCE [LARGE SCALE GENOMIC DNA]</scope>
    <source>
        <strain evidence="2 3">CCMP1005</strain>
    </source>
</reference>
<protein>
    <recommendedName>
        <fullName evidence="4">RxLR effector protein</fullName>
    </recommendedName>
</protein>
<evidence type="ECO:0000313" key="3">
    <source>
        <dbReference type="Proteomes" id="UP000266841"/>
    </source>
</evidence>
<name>K0SZ28_THAOC</name>
<proteinExistence type="predicted"/>
<organism evidence="2 3">
    <name type="scientific">Thalassiosira oceanica</name>
    <name type="common">Marine diatom</name>
    <dbReference type="NCBI Taxonomy" id="159749"/>
    <lineage>
        <taxon>Eukaryota</taxon>
        <taxon>Sar</taxon>
        <taxon>Stramenopiles</taxon>
        <taxon>Ochrophyta</taxon>
        <taxon>Bacillariophyta</taxon>
        <taxon>Coscinodiscophyceae</taxon>
        <taxon>Thalassiosirophycidae</taxon>
        <taxon>Thalassiosirales</taxon>
        <taxon>Thalassiosiraceae</taxon>
        <taxon>Thalassiosira</taxon>
    </lineage>
</organism>
<dbReference type="AlphaFoldDB" id="K0SZ28"/>
<sequence>MVNRIAITLAAAALLAAPAASFGNAPVRRVASAAPSSTRLNAYKIGTRTEGLMINNRRVVDSLAKSIDGMEDVDMSDVDLLRFAMVHPEDEKLAVEALQNAIKWRKTTGKHIVESAKAAVEEATA</sequence>
<gene>
    <name evidence="2" type="ORF">THAOC_08439</name>
</gene>
<evidence type="ECO:0008006" key="4">
    <source>
        <dbReference type="Google" id="ProtNLM"/>
    </source>
</evidence>
<evidence type="ECO:0000256" key="1">
    <source>
        <dbReference type="SAM" id="SignalP"/>
    </source>
</evidence>
<feature type="signal peptide" evidence="1">
    <location>
        <begin position="1"/>
        <end position="21"/>
    </location>
</feature>
<feature type="chain" id="PRO_5003841521" description="RxLR effector protein" evidence="1">
    <location>
        <begin position="22"/>
        <end position="125"/>
    </location>
</feature>
<dbReference type="Proteomes" id="UP000266841">
    <property type="component" value="Unassembled WGS sequence"/>
</dbReference>